<sequence length="72" mass="8147">MILLRSIDEKRGGATIGTWEKLQSEFKGQFYLEYVKDEAGAKLHWLSNKAQLGSMCGSLVSSCSKFSNWVRM</sequence>
<gene>
    <name evidence="1" type="ORF">J1N35_042774</name>
</gene>
<keyword evidence="2" id="KW-1185">Reference proteome</keyword>
<dbReference type="EMBL" id="JAIQCV010000013">
    <property type="protein sequence ID" value="KAH1030600.1"/>
    <property type="molecule type" value="Genomic_DNA"/>
</dbReference>
<reference evidence="1 2" key="1">
    <citation type="journal article" date="2021" name="Plant Biotechnol. J.">
        <title>Multi-omics assisted identification of the key and species-specific regulatory components of drought-tolerant mechanisms in Gossypium stocksii.</title>
        <authorList>
            <person name="Yu D."/>
            <person name="Ke L."/>
            <person name="Zhang D."/>
            <person name="Wu Y."/>
            <person name="Sun Y."/>
            <person name="Mei J."/>
            <person name="Sun J."/>
            <person name="Sun Y."/>
        </authorList>
    </citation>
    <scope>NUCLEOTIDE SEQUENCE [LARGE SCALE GENOMIC DNA]</scope>
    <source>
        <strain evidence="2">cv. E1</strain>
        <tissue evidence="1">Leaf</tissue>
    </source>
</reference>
<comment type="caution">
    <text evidence="1">The sequence shown here is derived from an EMBL/GenBank/DDBJ whole genome shotgun (WGS) entry which is preliminary data.</text>
</comment>
<evidence type="ECO:0008006" key="3">
    <source>
        <dbReference type="Google" id="ProtNLM"/>
    </source>
</evidence>
<organism evidence="1 2">
    <name type="scientific">Gossypium stocksii</name>
    <dbReference type="NCBI Taxonomy" id="47602"/>
    <lineage>
        <taxon>Eukaryota</taxon>
        <taxon>Viridiplantae</taxon>
        <taxon>Streptophyta</taxon>
        <taxon>Embryophyta</taxon>
        <taxon>Tracheophyta</taxon>
        <taxon>Spermatophyta</taxon>
        <taxon>Magnoliopsida</taxon>
        <taxon>eudicotyledons</taxon>
        <taxon>Gunneridae</taxon>
        <taxon>Pentapetalae</taxon>
        <taxon>rosids</taxon>
        <taxon>malvids</taxon>
        <taxon>Malvales</taxon>
        <taxon>Malvaceae</taxon>
        <taxon>Malvoideae</taxon>
        <taxon>Gossypium</taxon>
    </lineage>
</organism>
<name>A0A9D3U653_9ROSI</name>
<proteinExistence type="predicted"/>
<protein>
    <recommendedName>
        <fullName evidence="3">Retrotransposon gag domain-containing protein</fullName>
    </recommendedName>
</protein>
<evidence type="ECO:0000313" key="2">
    <source>
        <dbReference type="Proteomes" id="UP000828251"/>
    </source>
</evidence>
<dbReference type="AlphaFoldDB" id="A0A9D3U653"/>
<dbReference type="Proteomes" id="UP000828251">
    <property type="component" value="Unassembled WGS sequence"/>
</dbReference>
<evidence type="ECO:0000313" key="1">
    <source>
        <dbReference type="EMBL" id="KAH1030600.1"/>
    </source>
</evidence>
<accession>A0A9D3U653</accession>